<reference evidence="5" key="1">
    <citation type="journal article" date="2017" name="Nature">
        <title>The sunflower genome provides insights into oil metabolism, flowering and Asterid evolution.</title>
        <authorList>
            <person name="Badouin H."/>
            <person name="Gouzy J."/>
            <person name="Grassa C.J."/>
            <person name="Murat F."/>
            <person name="Staton S.E."/>
            <person name="Cottret L."/>
            <person name="Lelandais-Briere C."/>
            <person name="Owens G.L."/>
            <person name="Carrere S."/>
            <person name="Mayjonade B."/>
            <person name="Legrand L."/>
            <person name="Gill N."/>
            <person name="Kane N.C."/>
            <person name="Bowers J.E."/>
            <person name="Hubner S."/>
            <person name="Bellec A."/>
            <person name="Berard A."/>
            <person name="Berges H."/>
            <person name="Blanchet N."/>
            <person name="Boniface M.C."/>
            <person name="Brunel D."/>
            <person name="Catrice O."/>
            <person name="Chaidir N."/>
            <person name="Claudel C."/>
            <person name="Donnadieu C."/>
            <person name="Faraut T."/>
            <person name="Fievet G."/>
            <person name="Helmstetter N."/>
            <person name="King M."/>
            <person name="Knapp S.J."/>
            <person name="Lai Z."/>
            <person name="Le Paslier M.C."/>
            <person name="Lippi Y."/>
            <person name="Lorenzon L."/>
            <person name="Mandel J.R."/>
            <person name="Marage G."/>
            <person name="Marchand G."/>
            <person name="Marquand E."/>
            <person name="Bret-Mestries E."/>
            <person name="Morien E."/>
            <person name="Nambeesan S."/>
            <person name="Nguyen T."/>
            <person name="Pegot-Espagnet P."/>
            <person name="Pouilly N."/>
            <person name="Raftis F."/>
            <person name="Sallet E."/>
            <person name="Schiex T."/>
            <person name="Thomas J."/>
            <person name="Vandecasteele C."/>
            <person name="Vares D."/>
            <person name="Vear F."/>
            <person name="Vautrin S."/>
            <person name="Crespi M."/>
            <person name="Mangin B."/>
            <person name="Burke J.M."/>
            <person name="Salse J."/>
            <person name="Munos S."/>
            <person name="Vincourt P."/>
            <person name="Rieseberg L.H."/>
            <person name="Langlade N.B."/>
        </authorList>
    </citation>
    <scope>NUCLEOTIDE SEQUENCE [LARGE SCALE GENOMIC DNA]</scope>
    <source>
        <strain evidence="5">cv. SF193</strain>
    </source>
</reference>
<dbReference type="PANTHER" id="PTHR13068">
    <property type="entry name" value="CGI-12 PROTEIN-RELATED"/>
    <property type="match status" value="1"/>
</dbReference>
<evidence type="ECO:0000256" key="1">
    <source>
        <dbReference type="ARBA" id="ARBA00007692"/>
    </source>
</evidence>
<dbReference type="GO" id="GO:0006353">
    <property type="term" value="P:DNA-templated transcription termination"/>
    <property type="evidence" value="ECO:0007669"/>
    <property type="project" value="UniProtKB-KW"/>
</dbReference>
<keyword evidence="5" id="KW-1185">Reference proteome</keyword>
<dbReference type="STRING" id="4232.A0A251V3K2"/>
<dbReference type="EMBL" id="CM007893">
    <property type="protein sequence ID" value="OTG29686.1"/>
    <property type="molecule type" value="Genomic_DNA"/>
</dbReference>
<organism evidence="4 5">
    <name type="scientific">Helianthus annuus</name>
    <name type="common">Common sunflower</name>
    <dbReference type="NCBI Taxonomy" id="4232"/>
    <lineage>
        <taxon>Eukaryota</taxon>
        <taxon>Viridiplantae</taxon>
        <taxon>Streptophyta</taxon>
        <taxon>Embryophyta</taxon>
        <taxon>Tracheophyta</taxon>
        <taxon>Spermatophyta</taxon>
        <taxon>Magnoliopsida</taxon>
        <taxon>eudicotyledons</taxon>
        <taxon>Gunneridae</taxon>
        <taxon>Pentapetalae</taxon>
        <taxon>asterids</taxon>
        <taxon>campanulids</taxon>
        <taxon>Asterales</taxon>
        <taxon>Asteraceae</taxon>
        <taxon>Asteroideae</taxon>
        <taxon>Heliantheae alliance</taxon>
        <taxon>Heliantheae</taxon>
        <taxon>Helianthus</taxon>
    </lineage>
</organism>
<dbReference type="InParanoid" id="A0A251V3K2"/>
<sequence>MSCRPRSIMQGKFHDTALLSVYGAENIQLLLEIGVPELRIKSMLAQQPRTFFTSADRFKTVVGNVTKMGIDPSKARFLWAIHAFRAMSKSTWDKKVELYMKWGWSKDEILLAFERNPGCMMASMDKITRILDFLVNTMGWDKSYIIQSPIIVCYSIEKRIIPRCLVYKYLAEKGLTGDIEDFCFTQSQWLTYSEKLFLKWVVKKYEAEAPELLKLYEKHMNVANGL</sequence>
<dbReference type="GO" id="GO:0003676">
    <property type="term" value="F:nucleic acid binding"/>
    <property type="evidence" value="ECO:0007669"/>
    <property type="project" value="InterPro"/>
</dbReference>
<keyword evidence="2" id="KW-0805">Transcription regulation</keyword>
<accession>A0A251V3K2</accession>
<comment type="similarity">
    <text evidence="1">Belongs to the mTERF family.</text>
</comment>
<dbReference type="InterPro" id="IPR038538">
    <property type="entry name" value="MTERF_sf"/>
</dbReference>
<keyword evidence="3" id="KW-0809">Transit peptide</keyword>
<protein>
    <submittedName>
        <fullName evidence="4">Putative mitochodrial transcription termination factor</fullName>
    </submittedName>
</protein>
<dbReference type="SMART" id="SM00733">
    <property type="entry name" value="Mterf"/>
    <property type="match status" value="4"/>
</dbReference>
<dbReference type="OMA" id="MENRIVP"/>
<keyword evidence="2" id="KW-0806">Transcription termination</keyword>
<dbReference type="Proteomes" id="UP000215914">
    <property type="component" value="Chromosome 4"/>
</dbReference>
<keyword evidence="2" id="KW-0804">Transcription</keyword>
<evidence type="ECO:0000256" key="2">
    <source>
        <dbReference type="ARBA" id="ARBA00022472"/>
    </source>
</evidence>
<dbReference type="InterPro" id="IPR003690">
    <property type="entry name" value="MTERF"/>
</dbReference>
<dbReference type="Pfam" id="PF02536">
    <property type="entry name" value="mTERF"/>
    <property type="match status" value="1"/>
</dbReference>
<dbReference type="PANTHER" id="PTHR13068:SF208">
    <property type="entry name" value="TRANSCRIPTION REGULATOR MTERF FAMILY"/>
    <property type="match status" value="1"/>
</dbReference>
<dbReference type="FunFam" id="1.25.70.10:FF:000001">
    <property type="entry name" value="Mitochondrial transcription termination factor-like"/>
    <property type="match status" value="1"/>
</dbReference>
<dbReference type="Gene3D" id="1.25.70.10">
    <property type="entry name" value="Transcription termination factor 3, mitochondrial"/>
    <property type="match status" value="1"/>
</dbReference>
<evidence type="ECO:0000313" key="4">
    <source>
        <dbReference type="EMBL" id="OTG29686.1"/>
    </source>
</evidence>
<evidence type="ECO:0000313" key="5">
    <source>
        <dbReference type="Proteomes" id="UP000215914"/>
    </source>
</evidence>
<name>A0A251V3K2_HELAN</name>
<dbReference type="AlphaFoldDB" id="A0A251V3K2"/>
<proteinExistence type="inferred from homology"/>
<gene>
    <name evidence="4" type="ORF">HannXRQ_Chr04g0124981</name>
</gene>
<evidence type="ECO:0000256" key="3">
    <source>
        <dbReference type="ARBA" id="ARBA00022946"/>
    </source>
</evidence>